<organism evidence="3 4">
    <name type="scientific">Rhodopseudomonas julia</name>
    <dbReference type="NCBI Taxonomy" id="200617"/>
    <lineage>
        <taxon>Bacteria</taxon>
        <taxon>Pseudomonadati</taxon>
        <taxon>Pseudomonadota</taxon>
        <taxon>Alphaproteobacteria</taxon>
        <taxon>Hyphomicrobiales</taxon>
        <taxon>Nitrobacteraceae</taxon>
        <taxon>Rhodopseudomonas</taxon>
    </lineage>
</organism>
<dbReference type="Gene3D" id="3.30.310.50">
    <property type="entry name" value="Alpha-D-phosphohexomutase, C-terminal domain"/>
    <property type="match status" value="1"/>
</dbReference>
<gene>
    <name evidence="3" type="ORF">J2R99_000755</name>
</gene>
<evidence type="ECO:0000259" key="2">
    <source>
        <dbReference type="PROSITE" id="PS51384"/>
    </source>
</evidence>
<evidence type="ECO:0000313" key="4">
    <source>
        <dbReference type="Proteomes" id="UP001230253"/>
    </source>
</evidence>
<dbReference type="InterPro" id="IPR014543">
    <property type="entry name" value="UCP028291"/>
</dbReference>
<evidence type="ECO:0000256" key="1">
    <source>
        <dbReference type="ARBA" id="ARBA00035644"/>
    </source>
</evidence>
<dbReference type="EMBL" id="JAUSUK010000001">
    <property type="protein sequence ID" value="MDQ0324906.1"/>
    <property type="molecule type" value="Genomic_DNA"/>
</dbReference>
<evidence type="ECO:0000313" key="3">
    <source>
        <dbReference type="EMBL" id="MDQ0324906.1"/>
    </source>
</evidence>
<feature type="domain" description="FAD-binding FR-type" evidence="2">
    <location>
        <begin position="105"/>
        <end position="229"/>
    </location>
</feature>
<comment type="caution">
    <text evidence="3">The sequence shown here is derived from an EMBL/GenBank/DDBJ whole genome shotgun (WGS) entry which is preliminary data.</text>
</comment>
<dbReference type="InterPro" id="IPR017938">
    <property type="entry name" value="Riboflavin_synthase-like_b-brl"/>
</dbReference>
<sequence>MSNLRARAVVSVADPEPIIAAVCTYLAEYDTDVRRDGSFHRIFYDFGNGSLRALREAIELEAEARDISGLFYMRMALAAHLKEFAGAPSPEIVWAGDGDDIETPPNFRPVSVRKMHDITQHMRRITFAGEDLERFADDDNLHLGLIIPPEGGKLIWPKVGRDGLLQWDPETPTPAMRRYTVRRCNPATGEIDIDFVLHDDAGPGTAFAVHAQPGVMAGLAGPSGGSIVRGRDWYLLAGDETALPAISRFLEILPADTPGRVLIEVAGAEDEQPMGGGAIEVEWIHRGADRPGLRLSEAVRAVEFPPDAASPYVWAACEFNAFKAIRNHLRTERGLKKQDHLVVAYWRQGEPEDTAPGND</sequence>
<dbReference type="InterPro" id="IPR039261">
    <property type="entry name" value="FNR_nucleotide-bd"/>
</dbReference>
<keyword evidence="4" id="KW-1185">Reference proteome</keyword>
<reference evidence="3 4" key="1">
    <citation type="submission" date="2023-07" db="EMBL/GenBank/DDBJ databases">
        <title>Genomic Encyclopedia of Type Strains, Phase IV (KMG-IV): sequencing the most valuable type-strain genomes for metagenomic binning, comparative biology and taxonomic classification.</title>
        <authorList>
            <person name="Goeker M."/>
        </authorList>
    </citation>
    <scope>NUCLEOTIDE SEQUENCE [LARGE SCALE GENOMIC DNA]</scope>
    <source>
        <strain evidence="3 4">DSM 11549</strain>
    </source>
</reference>
<dbReference type="Gene3D" id="2.40.30.10">
    <property type="entry name" value="Translation factors"/>
    <property type="match status" value="1"/>
</dbReference>
<dbReference type="Proteomes" id="UP001230253">
    <property type="component" value="Unassembled WGS sequence"/>
</dbReference>
<dbReference type="PROSITE" id="PS51384">
    <property type="entry name" value="FAD_FR"/>
    <property type="match status" value="1"/>
</dbReference>
<dbReference type="InterPro" id="IPR007037">
    <property type="entry name" value="SIP_rossman_dom"/>
</dbReference>
<name>A0ABU0C4P2_9BRAD</name>
<dbReference type="RefSeq" id="WP_307153150.1">
    <property type="nucleotide sequence ID" value="NZ_JAUSUK010000001.1"/>
</dbReference>
<dbReference type="Pfam" id="PF04954">
    <property type="entry name" value="SIP"/>
    <property type="match status" value="1"/>
</dbReference>
<protein>
    <submittedName>
        <fullName evidence="3">NADPH-dependent ferric siderophore reductase</fullName>
    </submittedName>
</protein>
<proteinExistence type="inferred from homology"/>
<dbReference type="PANTHER" id="PTHR30157">
    <property type="entry name" value="FERRIC REDUCTASE, NADPH-DEPENDENT"/>
    <property type="match status" value="1"/>
</dbReference>
<dbReference type="PANTHER" id="PTHR30157:SF0">
    <property type="entry name" value="NADPH-DEPENDENT FERRIC-CHELATE REDUCTASE"/>
    <property type="match status" value="1"/>
</dbReference>
<accession>A0ABU0C4P2</accession>
<dbReference type="SUPFAM" id="SSF63380">
    <property type="entry name" value="Riboflavin synthase domain-like"/>
    <property type="match status" value="1"/>
</dbReference>
<dbReference type="InterPro" id="IPR013113">
    <property type="entry name" value="SIP_FAD-bd"/>
</dbReference>
<dbReference type="Pfam" id="PF09981">
    <property type="entry name" value="DUF2218"/>
    <property type="match status" value="1"/>
</dbReference>
<dbReference type="InterPro" id="IPR017927">
    <property type="entry name" value="FAD-bd_FR_type"/>
</dbReference>
<dbReference type="Pfam" id="PF08021">
    <property type="entry name" value="FAD_binding_9"/>
    <property type="match status" value="1"/>
</dbReference>
<dbReference type="Gene3D" id="3.40.50.80">
    <property type="entry name" value="Nucleotide-binding domain of ferredoxin-NADP reductase (FNR) module"/>
    <property type="match status" value="1"/>
</dbReference>
<dbReference type="InterPro" id="IPR039374">
    <property type="entry name" value="SIP_fam"/>
</dbReference>
<dbReference type="CDD" id="cd06193">
    <property type="entry name" value="siderophore_interacting"/>
    <property type="match status" value="1"/>
</dbReference>
<comment type="similarity">
    <text evidence="1">Belongs to the SIP oxidoreductase family.</text>
</comment>